<dbReference type="EMBL" id="JACCFP010000001">
    <property type="protein sequence ID" value="NYJ03426.1"/>
    <property type="molecule type" value="Genomic_DNA"/>
</dbReference>
<gene>
    <name evidence="4" type="ORF">HNR19_004124</name>
</gene>
<keyword evidence="5" id="KW-1185">Reference proteome</keyword>
<sequence>MTVTAEVESGLLVYGVVPAGTALPDLSGVGDAPLSLLPHAGLAAVVGPVPIDRPRVGPAELRAYHAVVDALASAGPVAPVRFGAVLRDEADVVDALLAPHAATLTELLATLEGRRQLKLRARFVEDVVLAEVVAADPVIRDLRERTLAAPEAVSWADRVRLGELVAHAVEQRRDAEAGALWDLVAPHAVELRESPGSGTDHVVDLALLVDDDRIPGLERTLEAYAEAAYDRVRLSLSGPLPPYDFVEASWA</sequence>
<dbReference type="Proteomes" id="UP000530424">
    <property type="component" value="Unassembled WGS sequence"/>
</dbReference>
<organism evidence="4 5">
    <name type="scientific">Nocardioides thalensis</name>
    <dbReference type="NCBI Taxonomy" id="1914755"/>
    <lineage>
        <taxon>Bacteria</taxon>
        <taxon>Bacillati</taxon>
        <taxon>Actinomycetota</taxon>
        <taxon>Actinomycetes</taxon>
        <taxon>Propionibacteriales</taxon>
        <taxon>Nocardioidaceae</taxon>
        <taxon>Nocardioides</taxon>
    </lineage>
</organism>
<comment type="caution">
    <text evidence="4">The sequence shown here is derived from an EMBL/GenBank/DDBJ whole genome shotgun (WGS) entry which is preliminary data.</text>
</comment>
<dbReference type="PANTHER" id="PTHR36852">
    <property type="entry name" value="PROTEIN GVPL 2"/>
    <property type="match status" value="1"/>
</dbReference>
<comment type="subcellular location">
    <subcellularLocation>
        <location evidence="2">Gas vesicle</location>
    </subcellularLocation>
</comment>
<evidence type="ECO:0000256" key="2">
    <source>
        <dbReference type="ARBA" id="ARBA00035108"/>
    </source>
</evidence>
<dbReference type="RefSeq" id="WP_179669730.1">
    <property type="nucleotide sequence ID" value="NZ_JACCFP010000001.1"/>
</dbReference>
<protein>
    <recommendedName>
        <fullName evidence="6">GvpL/GvpF family gas vesicle protein</fullName>
    </recommendedName>
</protein>
<proteinExistence type="inferred from homology"/>
<evidence type="ECO:0000313" key="4">
    <source>
        <dbReference type="EMBL" id="NYJ03426.1"/>
    </source>
</evidence>
<accession>A0A853C8S8</accession>
<dbReference type="GO" id="GO:0031412">
    <property type="term" value="P:gas vesicle organization"/>
    <property type="evidence" value="ECO:0007669"/>
    <property type="project" value="InterPro"/>
</dbReference>
<dbReference type="InterPro" id="IPR009430">
    <property type="entry name" value="GvpL/GvpF"/>
</dbReference>
<evidence type="ECO:0000256" key="1">
    <source>
        <dbReference type="ARBA" id="ARBA00022987"/>
    </source>
</evidence>
<name>A0A853C8S8_9ACTN</name>
<evidence type="ECO:0000313" key="5">
    <source>
        <dbReference type="Proteomes" id="UP000530424"/>
    </source>
</evidence>
<dbReference type="PANTHER" id="PTHR36852:SF1">
    <property type="entry name" value="PROTEIN GVPL 2"/>
    <property type="match status" value="1"/>
</dbReference>
<comment type="similarity">
    <text evidence="3">Belongs to the gas vesicle GvpF/GvpL family.</text>
</comment>
<dbReference type="Pfam" id="PF06386">
    <property type="entry name" value="GvpL_GvpF"/>
    <property type="match status" value="1"/>
</dbReference>
<evidence type="ECO:0000256" key="3">
    <source>
        <dbReference type="ARBA" id="ARBA00035643"/>
    </source>
</evidence>
<evidence type="ECO:0008006" key="6">
    <source>
        <dbReference type="Google" id="ProtNLM"/>
    </source>
</evidence>
<keyword evidence="1" id="KW-0304">Gas vesicle</keyword>
<reference evidence="4 5" key="1">
    <citation type="submission" date="2020-07" db="EMBL/GenBank/DDBJ databases">
        <title>Sequencing the genomes of 1000 actinobacteria strains.</title>
        <authorList>
            <person name="Klenk H.-P."/>
        </authorList>
    </citation>
    <scope>NUCLEOTIDE SEQUENCE [LARGE SCALE GENOMIC DNA]</scope>
    <source>
        <strain evidence="4 5">DSM 103833</strain>
    </source>
</reference>
<dbReference type="AlphaFoldDB" id="A0A853C8S8"/>
<dbReference type="GO" id="GO:0031411">
    <property type="term" value="C:gas vesicle"/>
    <property type="evidence" value="ECO:0007669"/>
    <property type="project" value="UniProtKB-SubCell"/>
</dbReference>